<dbReference type="RefSeq" id="WP_068537127.1">
    <property type="nucleotide sequence ID" value="NZ_LVJH01000058.1"/>
</dbReference>
<evidence type="ECO:0000313" key="2">
    <source>
        <dbReference type="Proteomes" id="UP000076967"/>
    </source>
</evidence>
<evidence type="ECO:0000313" key="1">
    <source>
        <dbReference type="EMBL" id="OAB36085.1"/>
    </source>
</evidence>
<dbReference type="EMBL" id="LVJH01000058">
    <property type="protein sequence ID" value="OAB36085.1"/>
    <property type="molecule type" value="Genomic_DNA"/>
</dbReference>
<name>A0A168FCM3_9BACL</name>
<accession>A0A168FCM3</accession>
<proteinExistence type="predicted"/>
<reference evidence="1 2" key="1">
    <citation type="submission" date="2016-03" db="EMBL/GenBank/DDBJ databases">
        <title>Draft genome sequence of Paenibacillus glacialis DSM 22343.</title>
        <authorList>
            <person name="Shin S.-K."/>
            <person name="Yi H."/>
        </authorList>
    </citation>
    <scope>NUCLEOTIDE SEQUENCE [LARGE SCALE GENOMIC DNA]</scope>
    <source>
        <strain evidence="1 2">DSM 22343</strain>
    </source>
</reference>
<sequence>MEHGKLFVEEFPEVGELIERLFIKRELDEWYRMKCAEKIGVPNEFNEIGNLKKIESRNMISPSTDILIHLHDISGEEGFLLGQQINVKISKLFPIYILDYSYSIRHNLIEGIFEIDGTAESLEMIQATNQINRIMTSKGYTEISHLYDYYDTVCEWDVLPNIEPFNRRLTLGDALFTDVLELC</sequence>
<gene>
    <name evidence="1" type="ORF">PGLA_21025</name>
</gene>
<dbReference type="Proteomes" id="UP000076967">
    <property type="component" value="Unassembled WGS sequence"/>
</dbReference>
<comment type="caution">
    <text evidence="1">The sequence shown here is derived from an EMBL/GenBank/DDBJ whole genome shotgun (WGS) entry which is preliminary data.</text>
</comment>
<organism evidence="1 2">
    <name type="scientific">Paenibacillus glacialis</name>
    <dbReference type="NCBI Taxonomy" id="494026"/>
    <lineage>
        <taxon>Bacteria</taxon>
        <taxon>Bacillati</taxon>
        <taxon>Bacillota</taxon>
        <taxon>Bacilli</taxon>
        <taxon>Bacillales</taxon>
        <taxon>Paenibacillaceae</taxon>
        <taxon>Paenibacillus</taxon>
    </lineage>
</organism>
<dbReference type="OrthoDB" id="2617312at2"/>
<keyword evidence="2" id="KW-1185">Reference proteome</keyword>
<dbReference type="AlphaFoldDB" id="A0A168FCM3"/>
<protein>
    <submittedName>
        <fullName evidence="1">Uncharacterized protein</fullName>
    </submittedName>
</protein>